<accession>A0A657Q177</accession>
<organism evidence="1 2">
    <name type="scientific">Candidatus Sedimenticola endophacoides</name>
    <dbReference type="NCBI Taxonomy" id="2548426"/>
    <lineage>
        <taxon>Bacteria</taxon>
        <taxon>Pseudomonadati</taxon>
        <taxon>Pseudomonadota</taxon>
        <taxon>Gammaproteobacteria</taxon>
        <taxon>Chromatiales</taxon>
        <taxon>Sedimenticolaceae</taxon>
        <taxon>Sedimenticola</taxon>
    </lineage>
</organism>
<gene>
    <name evidence="1" type="ORF">C3L24_10375</name>
</gene>
<comment type="caution">
    <text evidence="1">The sequence shown here is derived from an EMBL/GenBank/DDBJ whole genome shotgun (WGS) entry which is preliminary data.</text>
</comment>
<proteinExistence type="predicted"/>
<dbReference type="AlphaFoldDB" id="A0A657Q177"/>
<dbReference type="EMBL" id="PQCO01000248">
    <property type="protein sequence ID" value="PUD99755.1"/>
    <property type="molecule type" value="Genomic_DNA"/>
</dbReference>
<evidence type="ECO:0000313" key="1">
    <source>
        <dbReference type="EMBL" id="PUD99755.1"/>
    </source>
</evidence>
<evidence type="ECO:0008006" key="3">
    <source>
        <dbReference type="Google" id="ProtNLM"/>
    </source>
</evidence>
<sequence length="79" mass="8746">MKDIRKPLQVGAPDPELRNSPVFDEADADLLSYDAELESGVCYLNDHRFALGDYVCSGNELLRCAGRGVWVRQGDCVKS</sequence>
<reference evidence="1 2" key="1">
    <citation type="submission" date="2018-01" db="EMBL/GenBank/DDBJ databases">
        <title>Novel co-symbiosis in the lucinid bivalve Phacoides pectinatus.</title>
        <authorList>
            <person name="Lim S.J."/>
            <person name="Davis B.G."/>
            <person name="Gill D.E."/>
            <person name="Engel A.S."/>
            <person name="Anderson L.C."/>
            <person name="Campbell B.J."/>
        </authorList>
    </citation>
    <scope>NUCLEOTIDE SEQUENCE [LARGE SCALE GENOMIC DNA]</scope>
    <source>
        <strain evidence="1">N3_P5</strain>
    </source>
</reference>
<protein>
    <recommendedName>
        <fullName evidence="3">DUF1496 domain-containing protein</fullName>
    </recommendedName>
</protein>
<name>A0A657Q177_9GAMM</name>
<evidence type="ECO:0000313" key="2">
    <source>
        <dbReference type="Proteomes" id="UP000250928"/>
    </source>
</evidence>
<dbReference type="Proteomes" id="UP000250928">
    <property type="component" value="Unassembled WGS sequence"/>
</dbReference>